<feature type="chain" id="PRO_5046127562" description="Secreted protein" evidence="1">
    <location>
        <begin position="25"/>
        <end position="75"/>
    </location>
</feature>
<protein>
    <recommendedName>
        <fullName evidence="4">Secreted protein</fullName>
    </recommendedName>
</protein>
<evidence type="ECO:0000313" key="3">
    <source>
        <dbReference type="Proteomes" id="UP001617351"/>
    </source>
</evidence>
<name>A0ABW8EIU9_STRT5</name>
<sequence>MKQKITLLAGAVAVAGGVVLAAAAAGQASPADRGQSVTNPAPQATVAFGHELSVSDPGLVEPLGEWGAGRRTPRA</sequence>
<evidence type="ECO:0008006" key="4">
    <source>
        <dbReference type="Google" id="ProtNLM"/>
    </source>
</evidence>
<comment type="caution">
    <text evidence="2">The sequence shown here is derived from an EMBL/GenBank/DDBJ whole genome shotgun (WGS) entry which is preliminary data.</text>
</comment>
<feature type="signal peptide" evidence="1">
    <location>
        <begin position="1"/>
        <end position="24"/>
    </location>
</feature>
<proteinExistence type="predicted"/>
<dbReference type="EMBL" id="JBIUYY010000007">
    <property type="protein sequence ID" value="MFJ2823155.1"/>
    <property type="molecule type" value="Genomic_DNA"/>
</dbReference>
<gene>
    <name evidence="2" type="ORF">ACIO7M_18875</name>
</gene>
<evidence type="ECO:0000313" key="2">
    <source>
        <dbReference type="EMBL" id="MFJ2823155.1"/>
    </source>
</evidence>
<accession>A0ABW8EIU9</accession>
<keyword evidence="3" id="KW-1185">Reference proteome</keyword>
<organism evidence="2 3">
    <name type="scientific">Streptomyces toxytricini</name>
    <name type="common">Actinomyces toxytricini</name>
    <dbReference type="NCBI Taxonomy" id="67369"/>
    <lineage>
        <taxon>Bacteria</taxon>
        <taxon>Bacillati</taxon>
        <taxon>Actinomycetota</taxon>
        <taxon>Actinomycetes</taxon>
        <taxon>Kitasatosporales</taxon>
        <taxon>Streptomycetaceae</taxon>
        <taxon>Streptomyces</taxon>
    </lineage>
</organism>
<evidence type="ECO:0000256" key="1">
    <source>
        <dbReference type="SAM" id="SignalP"/>
    </source>
</evidence>
<keyword evidence="1" id="KW-0732">Signal</keyword>
<dbReference type="RefSeq" id="WP_365509798.1">
    <property type="nucleotide sequence ID" value="NZ_JBFANW010000209.1"/>
</dbReference>
<dbReference type="Proteomes" id="UP001617351">
    <property type="component" value="Unassembled WGS sequence"/>
</dbReference>
<reference evidence="2 3" key="1">
    <citation type="submission" date="2024-10" db="EMBL/GenBank/DDBJ databases">
        <title>The Natural Products Discovery Center: Release of the First 8490 Sequenced Strains for Exploring Actinobacteria Biosynthetic Diversity.</title>
        <authorList>
            <person name="Kalkreuter E."/>
            <person name="Kautsar S.A."/>
            <person name="Yang D."/>
            <person name="Bader C.D."/>
            <person name="Teijaro C.N."/>
            <person name="Fluegel L."/>
            <person name="Davis C.M."/>
            <person name="Simpson J.R."/>
            <person name="Lauterbach L."/>
            <person name="Steele A.D."/>
            <person name="Gui C."/>
            <person name="Meng S."/>
            <person name="Li G."/>
            <person name="Viehrig K."/>
            <person name="Ye F."/>
            <person name="Su P."/>
            <person name="Kiefer A.F."/>
            <person name="Nichols A."/>
            <person name="Cepeda A.J."/>
            <person name="Yan W."/>
            <person name="Fan B."/>
            <person name="Jiang Y."/>
            <person name="Adhikari A."/>
            <person name="Zheng C.-J."/>
            <person name="Schuster L."/>
            <person name="Cowan T.M."/>
            <person name="Smanski M.J."/>
            <person name="Chevrette M.G."/>
            <person name="De Carvalho L.P.S."/>
            <person name="Shen B."/>
        </authorList>
    </citation>
    <scope>NUCLEOTIDE SEQUENCE [LARGE SCALE GENOMIC DNA]</scope>
    <source>
        <strain evidence="2 3">NPDC087220</strain>
    </source>
</reference>